<dbReference type="CDD" id="cd00616">
    <property type="entry name" value="AHBA_syn"/>
    <property type="match status" value="1"/>
</dbReference>
<dbReference type="Pfam" id="PF01041">
    <property type="entry name" value="DegT_DnrJ_EryC1"/>
    <property type="match status" value="1"/>
</dbReference>
<name>A0ABS5IAB9_9PROT</name>
<comment type="similarity">
    <text evidence="1 2">Belongs to the DegT/DnrJ/EryC1 family.</text>
</comment>
<dbReference type="PANTHER" id="PTHR30244:SF34">
    <property type="entry name" value="DTDP-4-AMINO-4,6-DIDEOXYGALACTOSE TRANSAMINASE"/>
    <property type="match status" value="1"/>
</dbReference>
<dbReference type="EMBL" id="JAGTUF010000004">
    <property type="protein sequence ID" value="MBR9971366.1"/>
    <property type="molecule type" value="Genomic_DNA"/>
</dbReference>
<dbReference type="GO" id="GO:0008483">
    <property type="term" value="F:transaminase activity"/>
    <property type="evidence" value="ECO:0007669"/>
    <property type="project" value="UniProtKB-KW"/>
</dbReference>
<dbReference type="InterPro" id="IPR000653">
    <property type="entry name" value="DegT/StrS_aminotransferase"/>
</dbReference>
<dbReference type="InterPro" id="IPR015424">
    <property type="entry name" value="PyrdxlP-dep_Trfase"/>
</dbReference>
<dbReference type="SUPFAM" id="SSF53383">
    <property type="entry name" value="PLP-dependent transferases"/>
    <property type="match status" value="1"/>
</dbReference>
<reference evidence="3 4" key="1">
    <citation type="submission" date="2021-04" db="EMBL/GenBank/DDBJ databases">
        <title>Magnetospirillum sulfuroxidans sp. nov., a facultative chemolithoautotrophic sulfur-oxidizing alphaproteobacterium isolated from freshwater sediment and proposals for Paramagetospirillum gen. nov., and Magnetospirillaceae fam. nov.</title>
        <authorList>
            <person name="Koziaeva V."/>
            <person name="Geelhoed J.S."/>
            <person name="Sorokin D.Y."/>
            <person name="Grouzdev D.S."/>
        </authorList>
    </citation>
    <scope>NUCLEOTIDE SEQUENCE [LARGE SCALE GENOMIC DNA]</scope>
    <source>
        <strain evidence="3 4">J10</strain>
    </source>
</reference>
<accession>A0ABS5IAB9</accession>
<dbReference type="RefSeq" id="WP_211547073.1">
    <property type="nucleotide sequence ID" value="NZ_JAGTUF010000004.1"/>
</dbReference>
<dbReference type="InterPro" id="IPR015422">
    <property type="entry name" value="PyrdxlP-dep_Trfase_small"/>
</dbReference>
<evidence type="ECO:0000313" key="4">
    <source>
        <dbReference type="Proteomes" id="UP000680714"/>
    </source>
</evidence>
<dbReference type="Proteomes" id="UP000680714">
    <property type="component" value="Unassembled WGS sequence"/>
</dbReference>
<comment type="caution">
    <text evidence="3">The sequence shown here is derived from an EMBL/GenBank/DDBJ whole genome shotgun (WGS) entry which is preliminary data.</text>
</comment>
<keyword evidence="3" id="KW-0808">Transferase</keyword>
<organism evidence="3 4">
    <name type="scientific">Magnetospirillum sulfuroxidans</name>
    <dbReference type="NCBI Taxonomy" id="611300"/>
    <lineage>
        <taxon>Bacteria</taxon>
        <taxon>Pseudomonadati</taxon>
        <taxon>Pseudomonadota</taxon>
        <taxon>Alphaproteobacteria</taxon>
        <taxon>Rhodospirillales</taxon>
        <taxon>Rhodospirillaceae</taxon>
        <taxon>Magnetospirillum</taxon>
    </lineage>
</organism>
<keyword evidence="4" id="KW-1185">Reference proteome</keyword>
<evidence type="ECO:0000256" key="2">
    <source>
        <dbReference type="RuleBase" id="RU004508"/>
    </source>
</evidence>
<dbReference type="Gene3D" id="3.40.640.10">
    <property type="entry name" value="Type I PLP-dependent aspartate aminotransferase-like (Major domain)"/>
    <property type="match status" value="1"/>
</dbReference>
<dbReference type="InterPro" id="IPR015421">
    <property type="entry name" value="PyrdxlP-dep_Trfase_major"/>
</dbReference>
<evidence type="ECO:0000256" key="1">
    <source>
        <dbReference type="ARBA" id="ARBA00037999"/>
    </source>
</evidence>
<dbReference type="PIRSF" id="PIRSF000390">
    <property type="entry name" value="PLP_StrS"/>
    <property type="match status" value="1"/>
</dbReference>
<keyword evidence="3" id="KW-0032">Aminotransferase</keyword>
<proteinExistence type="inferred from homology"/>
<protein>
    <submittedName>
        <fullName evidence="3">DegT/DnrJ/EryC1/StrS aminotransferase family protein</fullName>
    </submittedName>
</protein>
<evidence type="ECO:0000313" key="3">
    <source>
        <dbReference type="EMBL" id="MBR9971366.1"/>
    </source>
</evidence>
<sequence length="395" mass="42251">MTGGGATNHRVNLPIAFGRPNFSDEEIEAVTRVMRSGWIGMGQETLLFEQELAAAVGVGNVVSVSSCTGALFLSLVSLGVGAGDEVICPSLTWCSTANVALYLGAVPVFCDVDEQTMLATPHSVLAKVSDRTKAVIVVHYGGLALDVAALRRVLPAHVAIVEDAAHALGARYPDGTPVGASGNLTCFSFYANKNLSTGEGGAICCPSAQVAAHLASLRQHGLASDAWARYSQPRQPFALQGLSELGYKLNYTDLQAAIGRVQLRRQAEFAARRQAIADCYLDAIARDWPRLRPQARVGDARHARHLFAVRLPLENMTCDRATLVSTLRAKGIGISIHYVPLHGMPLYQPQPALPVTDFLADRIMTLPISASMSLDEARYCWSELIACLATHGGHP</sequence>
<keyword evidence="2" id="KW-0663">Pyridoxal phosphate</keyword>
<gene>
    <name evidence="3" type="ORF">KEC16_06545</name>
</gene>
<dbReference type="Gene3D" id="3.90.1150.10">
    <property type="entry name" value="Aspartate Aminotransferase, domain 1"/>
    <property type="match status" value="1"/>
</dbReference>
<dbReference type="PANTHER" id="PTHR30244">
    <property type="entry name" value="TRANSAMINASE"/>
    <property type="match status" value="1"/>
</dbReference>